<feature type="non-terminal residue" evidence="2">
    <location>
        <position position="51"/>
    </location>
</feature>
<proteinExistence type="predicted"/>
<organism evidence="2 3">
    <name type="scientific">Nephila pilipes</name>
    <name type="common">Giant wood spider</name>
    <name type="synonym">Nephila maculata</name>
    <dbReference type="NCBI Taxonomy" id="299642"/>
    <lineage>
        <taxon>Eukaryota</taxon>
        <taxon>Metazoa</taxon>
        <taxon>Ecdysozoa</taxon>
        <taxon>Arthropoda</taxon>
        <taxon>Chelicerata</taxon>
        <taxon>Arachnida</taxon>
        <taxon>Araneae</taxon>
        <taxon>Araneomorphae</taxon>
        <taxon>Entelegynae</taxon>
        <taxon>Araneoidea</taxon>
        <taxon>Nephilidae</taxon>
        <taxon>Nephila</taxon>
    </lineage>
</organism>
<evidence type="ECO:0000313" key="2">
    <source>
        <dbReference type="EMBL" id="GFU31839.1"/>
    </source>
</evidence>
<dbReference type="AlphaFoldDB" id="A0A8X6QKI3"/>
<evidence type="ECO:0000256" key="1">
    <source>
        <dbReference type="SAM" id="MobiDB-lite"/>
    </source>
</evidence>
<reference evidence="2" key="1">
    <citation type="submission" date="2020-08" db="EMBL/GenBank/DDBJ databases">
        <title>Multicomponent nature underlies the extraordinary mechanical properties of spider dragline silk.</title>
        <authorList>
            <person name="Kono N."/>
            <person name="Nakamura H."/>
            <person name="Mori M."/>
            <person name="Yoshida Y."/>
            <person name="Ohtoshi R."/>
            <person name="Malay A.D."/>
            <person name="Moran D.A.P."/>
            <person name="Tomita M."/>
            <person name="Numata K."/>
            <person name="Arakawa K."/>
        </authorList>
    </citation>
    <scope>NUCLEOTIDE SEQUENCE</scope>
</reference>
<feature type="compositionally biased region" description="Basic and acidic residues" evidence="1">
    <location>
        <begin position="20"/>
        <end position="35"/>
    </location>
</feature>
<keyword evidence="3" id="KW-1185">Reference proteome</keyword>
<gene>
    <name evidence="2" type="ORF">NPIL_611131</name>
</gene>
<name>A0A8X6QKI3_NEPPI</name>
<feature type="region of interest" description="Disordered" evidence="1">
    <location>
        <begin position="20"/>
        <end position="51"/>
    </location>
</feature>
<feature type="compositionally biased region" description="Polar residues" evidence="1">
    <location>
        <begin position="40"/>
        <end position="51"/>
    </location>
</feature>
<evidence type="ECO:0000313" key="3">
    <source>
        <dbReference type="Proteomes" id="UP000887013"/>
    </source>
</evidence>
<sequence length="51" mass="5929">MKNPNFLEIIRNIPLHDRDEDKVSAKNDTDKEHISVGENDLQSEWVQQAIP</sequence>
<dbReference type="EMBL" id="BMAW01033788">
    <property type="protein sequence ID" value="GFU31839.1"/>
    <property type="molecule type" value="Genomic_DNA"/>
</dbReference>
<protein>
    <submittedName>
        <fullName evidence="2">Uncharacterized protein</fullName>
    </submittedName>
</protein>
<accession>A0A8X6QKI3</accession>
<comment type="caution">
    <text evidence="2">The sequence shown here is derived from an EMBL/GenBank/DDBJ whole genome shotgun (WGS) entry which is preliminary data.</text>
</comment>
<dbReference type="Proteomes" id="UP000887013">
    <property type="component" value="Unassembled WGS sequence"/>
</dbReference>